<protein>
    <submittedName>
        <fullName evidence="4">Acetyl esterase/lipase</fullName>
    </submittedName>
</protein>
<dbReference type="PANTHER" id="PTHR48081:SF30">
    <property type="entry name" value="ACETYL-HYDROLASE LIPR-RELATED"/>
    <property type="match status" value="1"/>
</dbReference>
<evidence type="ECO:0000256" key="2">
    <source>
        <dbReference type="ARBA" id="ARBA00022801"/>
    </source>
</evidence>
<sequence length="315" mass="35116">MLKINRPDAEQSALSLEKRFETTLTAALKAIHSATSPDSTTPEDLERQRKGQELLGRMVTPMLGMRWEPFEIGGMPAAWVRPEQGENPRKIVLYCHGGGYTTGNLGYARPLAAKLAQGTGCPVLAFEYRLAPEHPYPAALKDAEKAWNYLMHQGWGAADVVLAGDSAGGNMALELVMRLRAEGRRLPGQLVLFSPWTDMTATSETYETRGETDPMLTKNYICAVRQAYAPGADWSKWEYSPLYGDFTAFPPTLIQVGDNEILLEDSLGLRRAMQEQGVLCRLEQWPGMWHVFQMFPIKKAAEAMDSACRFIREGK</sequence>
<organism evidence="4 5">
    <name type="scientific">Allofournierella massiliensis</name>
    <dbReference type="NCBI Taxonomy" id="1650663"/>
    <lineage>
        <taxon>Bacteria</taxon>
        <taxon>Bacillati</taxon>
        <taxon>Bacillota</taxon>
        <taxon>Clostridia</taxon>
        <taxon>Eubacteriales</taxon>
        <taxon>Oscillospiraceae</taxon>
        <taxon>Allofournierella</taxon>
    </lineage>
</organism>
<dbReference type="SUPFAM" id="SSF53474">
    <property type="entry name" value="alpha/beta-Hydrolases"/>
    <property type="match status" value="1"/>
</dbReference>
<gene>
    <name evidence="4" type="ORF">EDD77_108105</name>
</gene>
<dbReference type="OrthoDB" id="9815425at2"/>
<dbReference type="STRING" id="1650663.GCA_001486665_01568"/>
<comment type="similarity">
    <text evidence="1">Belongs to the 'GDXG' lipolytic enzyme family.</text>
</comment>
<comment type="caution">
    <text evidence="4">The sequence shown here is derived from an EMBL/GenBank/DDBJ whole genome shotgun (WGS) entry which is preliminary data.</text>
</comment>
<dbReference type="EMBL" id="SLUM01000008">
    <property type="protein sequence ID" value="TCL58237.1"/>
    <property type="molecule type" value="Genomic_DNA"/>
</dbReference>
<evidence type="ECO:0000313" key="5">
    <source>
        <dbReference type="Proteomes" id="UP000295184"/>
    </source>
</evidence>
<dbReference type="InterPro" id="IPR029058">
    <property type="entry name" value="AB_hydrolase_fold"/>
</dbReference>
<evidence type="ECO:0000313" key="4">
    <source>
        <dbReference type="EMBL" id="TCL58237.1"/>
    </source>
</evidence>
<dbReference type="AlphaFoldDB" id="A0A4V2QBY8"/>
<proteinExistence type="inferred from homology"/>
<evidence type="ECO:0000256" key="1">
    <source>
        <dbReference type="ARBA" id="ARBA00010515"/>
    </source>
</evidence>
<reference evidence="4 5" key="1">
    <citation type="submission" date="2019-03" db="EMBL/GenBank/DDBJ databases">
        <title>Genomic Encyclopedia of Type Strains, Phase IV (KMG-IV): sequencing the most valuable type-strain genomes for metagenomic binning, comparative biology and taxonomic classification.</title>
        <authorList>
            <person name="Goeker M."/>
        </authorList>
    </citation>
    <scope>NUCLEOTIDE SEQUENCE [LARGE SCALE GENOMIC DNA]</scope>
    <source>
        <strain evidence="4 5">DSM 100451</strain>
    </source>
</reference>
<name>A0A4V2QBY8_9FIRM</name>
<accession>A0A4V2QBY8</accession>
<feature type="domain" description="Alpha/beta hydrolase fold-3" evidence="3">
    <location>
        <begin position="92"/>
        <end position="293"/>
    </location>
</feature>
<dbReference type="PANTHER" id="PTHR48081">
    <property type="entry name" value="AB HYDROLASE SUPERFAMILY PROTEIN C4A8.06C"/>
    <property type="match status" value="1"/>
</dbReference>
<dbReference type="InterPro" id="IPR050300">
    <property type="entry name" value="GDXG_lipolytic_enzyme"/>
</dbReference>
<dbReference type="Proteomes" id="UP000295184">
    <property type="component" value="Unassembled WGS sequence"/>
</dbReference>
<evidence type="ECO:0000259" key="3">
    <source>
        <dbReference type="Pfam" id="PF07859"/>
    </source>
</evidence>
<dbReference type="InterPro" id="IPR013094">
    <property type="entry name" value="AB_hydrolase_3"/>
</dbReference>
<dbReference type="GeneID" id="97382708"/>
<keyword evidence="2" id="KW-0378">Hydrolase</keyword>
<dbReference type="Pfam" id="PF07859">
    <property type="entry name" value="Abhydrolase_3"/>
    <property type="match status" value="1"/>
</dbReference>
<dbReference type="Gene3D" id="3.40.50.1820">
    <property type="entry name" value="alpha/beta hydrolase"/>
    <property type="match status" value="1"/>
</dbReference>
<dbReference type="GO" id="GO:0004806">
    <property type="term" value="F:triacylglycerol lipase activity"/>
    <property type="evidence" value="ECO:0007669"/>
    <property type="project" value="TreeGrafter"/>
</dbReference>
<dbReference type="RefSeq" id="WP_058963996.1">
    <property type="nucleotide sequence ID" value="NZ_CABKVM010000016.1"/>
</dbReference>